<feature type="transmembrane region" description="Helical" evidence="7">
    <location>
        <begin position="345"/>
        <end position="366"/>
    </location>
</feature>
<protein>
    <submittedName>
        <fullName evidence="8">Uracil permease</fullName>
    </submittedName>
</protein>
<dbReference type="Pfam" id="PF00860">
    <property type="entry name" value="Xan_ur_permease"/>
    <property type="match status" value="1"/>
</dbReference>
<comment type="similarity">
    <text evidence="2">Belongs to the nucleobase:cation symporter-2 (NCS2) (TC 2.A.40) family.</text>
</comment>
<evidence type="ECO:0000256" key="4">
    <source>
        <dbReference type="ARBA" id="ARBA00022692"/>
    </source>
</evidence>
<evidence type="ECO:0000256" key="2">
    <source>
        <dbReference type="ARBA" id="ARBA00008821"/>
    </source>
</evidence>
<keyword evidence="9" id="KW-1185">Reference proteome</keyword>
<name>A0A1H9Z6V7_9FIRM</name>
<feature type="transmembrane region" description="Helical" evidence="7">
    <location>
        <begin position="163"/>
        <end position="180"/>
    </location>
</feature>
<dbReference type="InterPro" id="IPR006043">
    <property type="entry name" value="NCS2"/>
</dbReference>
<feature type="transmembrane region" description="Helical" evidence="7">
    <location>
        <begin position="135"/>
        <end position="157"/>
    </location>
</feature>
<feature type="transmembrane region" description="Helical" evidence="7">
    <location>
        <begin position="378"/>
        <end position="400"/>
    </location>
</feature>
<feature type="transmembrane region" description="Helical" evidence="7">
    <location>
        <begin position="406"/>
        <end position="425"/>
    </location>
</feature>
<evidence type="ECO:0000313" key="8">
    <source>
        <dbReference type="EMBL" id="SES77268.1"/>
    </source>
</evidence>
<evidence type="ECO:0000256" key="7">
    <source>
        <dbReference type="SAM" id="Phobius"/>
    </source>
</evidence>
<keyword evidence="4 7" id="KW-0812">Transmembrane</keyword>
<dbReference type="AlphaFoldDB" id="A0A1H9Z6V7"/>
<sequence>MKHTKKRDTSNEIYDVLQLGWPKALVLGLQHAFAMFGATVMVPMITGLSVTTTLFMAGLGTLLFHFLTKRKVPAFLGSSFAFIGGYTAVAPKLEGGLPNNEMLPYACGGVLAAGFVYVLLSAFIKLFGVKKIMRIFPPVVTGPIIISIGLILAPNAINNCSQNWVLAFIALATVIICNIFGKGMIKIIPIILGIVVSYIAACFMKLGGLDVISFSSIHSAKLLAIPYPDYGLAKFDFSAIVTIVPIALATMMEHIGDISAISATTGENYISSPGLHKTLLGDGLATSLSALFGGPANTTYGENTGVLALTKVYDPLVMRIAACFAIFLSFFPVVGAFIGSIPLSIIGGISFILYGMISAIGIRNLIENHVDFTNTRNLVISAVILVSALGFNTIGGITFTAFDTKISLSGLAIASIAGILLNIILPGNDYEFGIPSENK</sequence>
<feature type="transmembrane region" description="Helical" evidence="7">
    <location>
        <begin position="187"/>
        <end position="212"/>
    </location>
</feature>
<evidence type="ECO:0000256" key="6">
    <source>
        <dbReference type="ARBA" id="ARBA00023136"/>
    </source>
</evidence>
<accession>A0A1H9Z6V7</accession>
<keyword evidence="3" id="KW-0813">Transport</keyword>
<feature type="transmembrane region" description="Helical" evidence="7">
    <location>
        <begin position="21"/>
        <end position="42"/>
    </location>
</feature>
<evidence type="ECO:0000256" key="5">
    <source>
        <dbReference type="ARBA" id="ARBA00022989"/>
    </source>
</evidence>
<keyword evidence="5 7" id="KW-1133">Transmembrane helix</keyword>
<feature type="transmembrane region" description="Helical" evidence="7">
    <location>
        <begin position="316"/>
        <end position="339"/>
    </location>
</feature>
<dbReference type="RefSeq" id="WP_092476010.1">
    <property type="nucleotide sequence ID" value="NZ_FOHN01000003.1"/>
</dbReference>
<feature type="transmembrane region" description="Helical" evidence="7">
    <location>
        <begin position="74"/>
        <end position="90"/>
    </location>
</feature>
<keyword evidence="6 7" id="KW-0472">Membrane</keyword>
<dbReference type="PANTHER" id="PTHR42810:SF2">
    <property type="entry name" value="PURINE PERMEASE C1399.01C-RELATED"/>
    <property type="match status" value="1"/>
</dbReference>
<dbReference type="Proteomes" id="UP000199800">
    <property type="component" value="Unassembled WGS sequence"/>
</dbReference>
<organism evidence="8 9">
    <name type="scientific">[Clostridium] polysaccharolyticum</name>
    <dbReference type="NCBI Taxonomy" id="29364"/>
    <lineage>
        <taxon>Bacteria</taxon>
        <taxon>Bacillati</taxon>
        <taxon>Bacillota</taxon>
        <taxon>Clostridia</taxon>
        <taxon>Lachnospirales</taxon>
        <taxon>Lachnospiraceae</taxon>
    </lineage>
</organism>
<dbReference type="InterPro" id="IPR006042">
    <property type="entry name" value="Xan_ur_permease"/>
</dbReference>
<feature type="transmembrane region" description="Helical" evidence="7">
    <location>
        <begin position="102"/>
        <end position="123"/>
    </location>
</feature>
<evidence type="ECO:0000256" key="3">
    <source>
        <dbReference type="ARBA" id="ARBA00022448"/>
    </source>
</evidence>
<dbReference type="EMBL" id="FOHN01000003">
    <property type="protein sequence ID" value="SES77268.1"/>
    <property type="molecule type" value="Genomic_DNA"/>
</dbReference>
<evidence type="ECO:0000313" key="9">
    <source>
        <dbReference type="Proteomes" id="UP000199800"/>
    </source>
</evidence>
<feature type="transmembrane region" description="Helical" evidence="7">
    <location>
        <begin position="48"/>
        <end position="67"/>
    </location>
</feature>
<dbReference type="GO" id="GO:0005886">
    <property type="term" value="C:plasma membrane"/>
    <property type="evidence" value="ECO:0007669"/>
    <property type="project" value="UniProtKB-ARBA"/>
</dbReference>
<comment type="subcellular location">
    <subcellularLocation>
        <location evidence="1">Membrane</location>
        <topology evidence="1">Multi-pass membrane protein</topology>
    </subcellularLocation>
</comment>
<dbReference type="STRING" id="29364.SAMN04487772_10329"/>
<evidence type="ECO:0000256" key="1">
    <source>
        <dbReference type="ARBA" id="ARBA00004141"/>
    </source>
</evidence>
<gene>
    <name evidence="8" type="ORF">SAMN04487772_10329</name>
</gene>
<reference evidence="8 9" key="1">
    <citation type="submission" date="2016-10" db="EMBL/GenBank/DDBJ databases">
        <authorList>
            <person name="de Groot N.N."/>
        </authorList>
    </citation>
    <scope>NUCLEOTIDE SEQUENCE [LARGE SCALE GENOMIC DNA]</scope>
    <source>
        <strain evidence="8 9">DSM 1801</strain>
    </source>
</reference>
<dbReference type="OrthoDB" id="9779092at2"/>
<dbReference type="NCBIfam" id="TIGR00801">
    <property type="entry name" value="ncs2"/>
    <property type="match status" value="1"/>
</dbReference>
<dbReference type="PANTHER" id="PTHR42810">
    <property type="entry name" value="PURINE PERMEASE C1399.01C-RELATED"/>
    <property type="match status" value="1"/>
</dbReference>
<dbReference type="GO" id="GO:0042907">
    <property type="term" value="F:xanthine transmembrane transporter activity"/>
    <property type="evidence" value="ECO:0007669"/>
    <property type="project" value="TreeGrafter"/>
</dbReference>
<proteinExistence type="inferred from homology"/>